<dbReference type="InterPro" id="IPR007345">
    <property type="entry name" value="Polysacch_pyruvyl_Trfase"/>
</dbReference>
<dbReference type="Proteomes" id="UP000319175">
    <property type="component" value="Unassembled WGS sequence"/>
</dbReference>
<dbReference type="Pfam" id="PF04230">
    <property type="entry name" value="PS_pyruv_trans"/>
    <property type="match status" value="1"/>
</dbReference>
<dbReference type="RefSeq" id="WP_140000429.1">
    <property type="nucleotide sequence ID" value="NZ_VFJE01000053.1"/>
</dbReference>
<organism evidence="2 3">
    <name type="scientific">Flavobacterium microcysteis</name>
    <dbReference type="NCBI Taxonomy" id="2596891"/>
    <lineage>
        <taxon>Bacteria</taxon>
        <taxon>Pseudomonadati</taxon>
        <taxon>Bacteroidota</taxon>
        <taxon>Flavobacteriia</taxon>
        <taxon>Flavobacteriales</taxon>
        <taxon>Flavobacteriaceae</taxon>
        <taxon>Flavobacterium</taxon>
    </lineage>
</organism>
<comment type="caution">
    <text evidence="2">The sequence shown here is derived from an EMBL/GenBank/DDBJ whole genome shotgun (WGS) entry which is preliminary data.</text>
</comment>
<accession>A0A501QBP3</accession>
<keyword evidence="2" id="KW-0808">Transferase</keyword>
<evidence type="ECO:0000313" key="3">
    <source>
        <dbReference type="Proteomes" id="UP000319175"/>
    </source>
</evidence>
<feature type="domain" description="Polysaccharide pyruvyl transferase" evidence="1">
    <location>
        <begin position="64"/>
        <end position="203"/>
    </location>
</feature>
<name>A0A501QBP3_9FLAO</name>
<keyword evidence="3" id="KW-1185">Reference proteome</keyword>
<dbReference type="EMBL" id="VFJE01000053">
    <property type="protein sequence ID" value="TPD69802.1"/>
    <property type="molecule type" value="Genomic_DNA"/>
</dbReference>
<dbReference type="GO" id="GO:0016740">
    <property type="term" value="F:transferase activity"/>
    <property type="evidence" value="ECO:0007669"/>
    <property type="project" value="UniProtKB-KW"/>
</dbReference>
<protein>
    <submittedName>
        <fullName evidence="2">Polysaccharide pyruvyl transferase family protein</fullName>
    </submittedName>
</protein>
<sequence>MSQNGNIRLFWWSEIQLAGKKKENYGDLVGHYLVEKISGKKAVWTHPKKRSFLDSFKTVYFTAGSILTQVSGKCVVWGSGIISKEYKIKKAVFLAVRGPQTRKHLMAQGYDVPEIYGDPALLMPRFYNPERKIQYDLGIIPHYADYQIVTELYKDQKNVLIIDLMTNDVESVTDQILQCRRIISSSLHGVIIAHAYQIPAVWVKFSENVFGDGIKYQDYFESVGLENYTPQFLTQALDNSQTELLFSQTNSLPKVEKIEEIQNNLMDVCPFKK</sequence>
<reference evidence="2 3" key="1">
    <citation type="submission" date="2019-06" db="EMBL/GenBank/DDBJ databases">
        <title>Flavobacterium sp. MaA-Y11 from geoumgang.</title>
        <authorList>
            <person name="Jeong S."/>
        </authorList>
    </citation>
    <scope>NUCLEOTIDE SEQUENCE [LARGE SCALE GENOMIC DNA]</scope>
    <source>
        <strain evidence="2 3">MaA-Y11</strain>
    </source>
</reference>
<gene>
    <name evidence="2" type="ORF">FJA49_07800</name>
</gene>
<reference evidence="2 3" key="2">
    <citation type="submission" date="2019-06" db="EMBL/GenBank/DDBJ databases">
        <authorList>
            <person name="Seo Y."/>
        </authorList>
    </citation>
    <scope>NUCLEOTIDE SEQUENCE [LARGE SCALE GENOMIC DNA]</scope>
    <source>
        <strain evidence="2 3">MaA-Y11</strain>
    </source>
</reference>
<evidence type="ECO:0000313" key="2">
    <source>
        <dbReference type="EMBL" id="TPD69802.1"/>
    </source>
</evidence>
<dbReference type="AlphaFoldDB" id="A0A501QBP3"/>
<evidence type="ECO:0000259" key="1">
    <source>
        <dbReference type="Pfam" id="PF04230"/>
    </source>
</evidence>
<proteinExistence type="predicted"/>
<dbReference type="OrthoDB" id="9803627at2"/>